<sequence length="469" mass="55634">MNYSHIYPYYQNPSSNQCSGQCQRQQFIPLPQQLKLVHTVPNPVLRFRNIVCGVFITKDTNAIQSFTNQSPLDLNDSQQPVIKKKRQRQNTKHFVSYKRSLVLKSNSSRDLSGRQLSQLSQQFEDFPQLQSYQDYQCKKEQIFSIHKSNSTSTLKKQRIEKASLKQKNLNKPHQYFDEERTLRSDVIFKAIIRDMRKFFKNQFNQLTKYKKKFQKFSTSKNTNIMLYQTKEQLFYKSLRLFLNQLIHNGKNDNLDQMPLEMEKVIIDLVFFFGSFIYEKEMDRTISYLKQYYLQQHQQTSTPDLMALGIKFEEFTQQQYIHQIQYHLYSFSLGKLENLMNQFQFSFFFVQYYQLALVQNNIVGQKPTMAKNQCYYVEAYNLLLRGCQQTLKKFQINNQYNKYDTQFHMKLNQLLDIKEVPISNSEQKSTELVQMNFGPESEVEEESVSDPNSTTIGKLLSLRTGVSVCQ</sequence>
<dbReference type="InParanoid" id="A0A077ZXV5"/>
<organism evidence="1 2">
    <name type="scientific">Stylonychia lemnae</name>
    <name type="common">Ciliate</name>
    <dbReference type="NCBI Taxonomy" id="5949"/>
    <lineage>
        <taxon>Eukaryota</taxon>
        <taxon>Sar</taxon>
        <taxon>Alveolata</taxon>
        <taxon>Ciliophora</taxon>
        <taxon>Intramacronucleata</taxon>
        <taxon>Spirotrichea</taxon>
        <taxon>Stichotrichia</taxon>
        <taxon>Sporadotrichida</taxon>
        <taxon>Oxytrichidae</taxon>
        <taxon>Stylonychinae</taxon>
        <taxon>Stylonychia</taxon>
    </lineage>
</organism>
<evidence type="ECO:0000313" key="2">
    <source>
        <dbReference type="Proteomes" id="UP000039865"/>
    </source>
</evidence>
<protein>
    <submittedName>
        <fullName evidence="1">Uncharacterized protein</fullName>
    </submittedName>
</protein>
<dbReference type="EMBL" id="CCKQ01003609">
    <property type="protein sequence ID" value="CDW74741.1"/>
    <property type="molecule type" value="Genomic_DNA"/>
</dbReference>
<proteinExistence type="predicted"/>
<keyword evidence="2" id="KW-1185">Reference proteome</keyword>
<dbReference type="Proteomes" id="UP000039865">
    <property type="component" value="Unassembled WGS sequence"/>
</dbReference>
<gene>
    <name evidence="1" type="primary">Contig17183.g18305</name>
    <name evidence="1" type="ORF">STYLEM_3723</name>
</gene>
<reference evidence="1 2" key="1">
    <citation type="submission" date="2014-06" db="EMBL/GenBank/DDBJ databases">
        <authorList>
            <person name="Swart Estienne"/>
        </authorList>
    </citation>
    <scope>NUCLEOTIDE SEQUENCE [LARGE SCALE GENOMIC DNA]</scope>
    <source>
        <strain evidence="1 2">130c</strain>
    </source>
</reference>
<evidence type="ECO:0000313" key="1">
    <source>
        <dbReference type="EMBL" id="CDW74741.1"/>
    </source>
</evidence>
<accession>A0A077ZXV5</accession>
<dbReference type="AlphaFoldDB" id="A0A077ZXV5"/>
<name>A0A077ZXV5_STYLE</name>